<dbReference type="GO" id="GO:0032259">
    <property type="term" value="P:methylation"/>
    <property type="evidence" value="ECO:0007669"/>
    <property type="project" value="UniProtKB-KW"/>
</dbReference>
<sequence length="263" mass="29622">MTQRSSGDAQLNAQVHWAEFDPIAYVQHNYSVLQAEDAEILHLIRDHFVDHFRKQGGGPVSGIDVGAGANLYPALAMMPWCEEITLFERSPANVKYLASQVDAYDTNWDQFWGALCEHEAYGSLGADPRERFRKVVHVEEGDLFGLARYEGRWSMGTMFFVAESMTTDYDEFTLGVERFLRALAPGAPFAAAFMEHSKGYHAGEHFFPACDVGESEVRASLEAFARDFKVQRLESEAEVRDGYSGMIVAYGWRRNSDADIPIR</sequence>
<keyword evidence="1 4" id="KW-0489">Methyltransferase</keyword>
<dbReference type="Pfam" id="PF01234">
    <property type="entry name" value="NNMT_PNMT_TEMT"/>
    <property type="match status" value="1"/>
</dbReference>
<gene>
    <name evidence="4" type="ORF">EJ357_15030</name>
</gene>
<accession>A0A3S9M6B9</accession>
<proteinExistence type="predicted"/>
<dbReference type="PANTHER" id="PTHR10867">
    <property type="entry name" value="NNMT/PNMT/TEMT FAMILY MEMBER"/>
    <property type="match status" value="1"/>
</dbReference>
<dbReference type="Gene3D" id="3.40.50.150">
    <property type="entry name" value="Vaccinia Virus protein VP39"/>
    <property type="match status" value="1"/>
</dbReference>
<dbReference type="PANTHER" id="PTHR10867:SF17">
    <property type="entry name" value="NICOTINAMIDE N-METHYLTRANSFERASE"/>
    <property type="match status" value="1"/>
</dbReference>
<evidence type="ECO:0000313" key="4">
    <source>
        <dbReference type="EMBL" id="AZQ34630.1"/>
    </source>
</evidence>
<dbReference type="RefSeq" id="WP_126392106.1">
    <property type="nucleotide sequence ID" value="NZ_CP034539.1"/>
</dbReference>
<evidence type="ECO:0000256" key="1">
    <source>
        <dbReference type="ARBA" id="ARBA00022603"/>
    </source>
</evidence>
<dbReference type="InterPro" id="IPR029063">
    <property type="entry name" value="SAM-dependent_MTases_sf"/>
</dbReference>
<dbReference type="SUPFAM" id="SSF53335">
    <property type="entry name" value="S-adenosyl-L-methionine-dependent methyltransferases"/>
    <property type="match status" value="1"/>
</dbReference>
<evidence type="ECO:0000256" key="2">
    <source>
        <dbReference type="ARBA" id="ARBA00022679"/>
    </source>
</evidence>
<dbReference type="NCBIfam" id="NF040568">
    <property type="entry name" value="SCO2525_fam"/>
    <property type="match status" value="1"/>
</dbReference>
<keyword evidence="3" id="KW-0949">S-adenosyl-L-methionine</keyword>
<dbReference type="PROSITE" id="PS51681">
    <property type="entry name" value="SAM_MT_NNMT_PNMT_TEMT"/>
    <property type="match status" value="1"/>
</dbReference>
<dbReference type="GO" id="GO:0008168">
    <property type="term" value="F:methyltransferase activity"/>
    <property type="evidence" value="ECO:0007669"/>
    <property type="project" value="UniProtKB-KW"/>
</dbReference>
<protein>
    <submittedName>
        <fullName evidence="4">Methyltransferase</fullName>
    </submittedName>
</protein>
<keyword evidence="2 4" id="KW-0808">Transferase</keyword>
<reference evidence="4 5" key="1">
    <citation type="journal article" date="2019" name="Int. J. Syst. Evol. Microbiol.">
        <title>Streptomyces cyaneochromogenes sp. nov., a blue pigment-producing actinomycete from manganese-contaminated soil.</title>
        <authorList>
            <person name="Tang X."/>
            <person name="Zhao J."/>
            <person name="Li K."/>
            <person name="Chen Z."/>
            <person name="Sun Y."/>
            <person name="Gao J."/>
        </authorList>
    </citation>
    <scope>NUCLEOTIDE SEQUENCE [LARGE SCALE GENOMIC DNA]</scope>
    <source>
        <strain evidence="4 5">MK-45</strain>
    </source>
</reference>
<dbReference type="OrthoDB" id="3457715at2"/>
<dbReference type="InterPro" id="IPR000940">
    <property type="entry name" value="NNMT_TEMT_trans"/>
</dbReference>
<evidence type="ECO:0000256" key="3">
    <source>
        <dbReference type="ARBA" id="ARBA00022691"/>
    </source>
</evidence>
<dbReference type="KEGG" id="scya:EJ357_15030"/>
<evidence type="ECO:0000313" key="5">
    <source>
        <dbReference type="Proteomes" id="UP000280298"/>
    </source>
</evidence>
<dbReference type="EMBL" id="CP034539">
    <property type="protein sequence ID" value="AZQ34630.1"/>
    <property type="molecule type" value="Genomic_DNA"/>
</dbReference>
<dbReference type="Proteomes" id="UP000280298">
    <property type="component" value="Chromosome"/>
</dbReference>
<dbReference type="AlphaFoldDB" id="A0A3S9M6B9"/>
<organism evidence="4 5">
    <name type="scientific">Streptomyces cyaneochromogenes</name>
    <dbReference type="NCBI Taxonomy" id="2496836"/>
    <lineage>
        <taxon>Bacteria</taxon>
        <taxon>Bacillati</taxon>
        <taxon>Actinomycetota</taxon>
        <taxon>Actinomycetes</taxon>
        <taxon>Kitasatosporales</taxon>
        <taxon>Streptomycetaceae</taxon>
        <taxon>Streptomyces</taxon>
    </lineage>
</organism>
<keyword evidence="5" id="KW-1185">Reference proteome</keyword>
<name>A0A3S9M6B9_9ACTN</name>